<dbReference type="PANTHER" id="PTHR30532">
    <property type="entry name" value="IRON III DICITRATE-BINDING PERIPLASMIC PROTEIN"/>
    <property type="match status" value="1"/>
</dbReference>
<dbReference type="GO" id="GO:0030288">
    <property type="term" value="C:outer membrane-bounded periplasmic space"/>
    <property type="evidence" value="ECO:0007669"/>
    <property type="project" value="TreeGrafter"/>
</dbReference>
<dbReference type="GO" id="GO:1901678">
    <property type="term" value="P:iron coordination entity transport"/>
    <property type="evidence" value="ECO:0007669"/>
    <property type="project" value="UniProtKB-ARBA"/>
</dbReference>
<dbReference type="CDD" id="cd01146">
    <property type="entry name" value="FhuD"/>
    <property type="match status" value="1"/>
</dbReference>
<evidence type="ECO:0000259" key="6">
    <source>
        <dbReference type="PROSITE" id="PS50983"/>
    </source>
</evidence>
<gene>
    <name evidence="7" type="ORF">FHS16_004006</name>
</gene>
<dbReference type="RefSeq" id="WP_183566449.1">
    <property type="nucleotide sequence ID" value="NZ_CBCSLB010000013.1"/>
</dbReference>
<dbReference type="AlphaFoldDB" id="A0A7W5CAY3"/>
<dbReference type="PROSITE" id="PS51257">
    <property type="entry name" value="PROKAR_LIPOPROTEIN"/>
    <property type="match status" value="1"/>
</dbReference>
<sequence length="307" mass="34183">MSKRRIGSVWMIALVLIVMTACGANETNEGKNTAAPAAEPETEKQRVVATSITYPDFLYVLGVTPVAAENYHSEFPSYFNDAFKDVVKLGDGENLEGLLAAEPDLIIAPKWRDEKVYDQYSKIAKTVLMPDRDNWRDELRDVAAALDKTEIAEKVIKDYEAHIQEAKAALQPTVGSETFVYMRIMQTESYIMGEISDRGKVIHGELGLQTVAAYPKEEGSLAISLETLTEYDPDHIILQVDGGEDKASAQKIYDDMKINPVWQSLKAVKANQVYLVGDKEWMNFGFSPVATIRAVDEIVAAIKQNKQ</sequence>
<evidence type="ECO:0000313" key="8">
    <source>
        <dbReference type="Proteomes" id="UP000518605"/>
    </source>
</evidence>
<comment type="caution">
    <text evidence="7">The sequence shown here is derived from an EMBL/GenBank/DDBJ whole genome shotgun (WGS) entry which is preliminary data.</text>
</comment>
<dbReference type="Gene3D" id="3.40.50.1980">
    <property type="entry name" value="Nitrogenase molybdenum iron protein domain"/>
    <property type="match status" value="2"/>
</dbReference>
<dbReference type="SUPFAM" id="SSF53807">
    <property type="entry name" value="Helical backbone' metal receptor"/>
    <property type="match status" value="1"/>
</dbReference>
<feature type="signal peptide" evidence="5">
    <location>
        <begin position="1"/>
        <end position="23"/>
    </location>
</feature>
<evidence type="ECO:0000256" key="5">
    <source>
        <dbReference type="SAM" id="SignalP"/>
    </source>
</evidence>
<evidence type="ECO:0000256" key="3">
    <source>
        <dbReference type="ARBA" id="ARBA00022448"/>
    </source>
</evidence>
<dbReference type="Proteomes" id="UP000518605">
    <property type="component" value="Unassembled WGS sequence"/>
</dbReference>
<accession>A0A7W5CAY3</accession>
<keyword evidence="4 5" id="KW-0732">Signal</keyword>
<feature type="domain" description="Fe/B12 periplasmic-binding" evidence="6">
    <location>
        <begin position="46"/>
        <end position="306"/>
    </location>
</feature>
<feature type="chain" id="PRO_5031514574" evidence="5">
    <location>
        <begin position="24"/>
        <end position="307"/>
    </location>
</feature>
<dbReference type="Pfam" id="PF01497">
    <property type="entry name" value="Peripla_BP_2"/>
    <property type="match status" value="1"/>
</dbReference>
<dbReference type="InterPro" id="IPR051313">
    <property type="entry name" value="Bact_iron-sidero_bind"/>
</dbReference>
<evidence type="ECO:0000256" key="4">
    <source>
        <dbReference type="ARBA" id="ARBA00022729"/>
    </source>
</evidence>
<dbReference type="PROSITE" id="PS50983">
    <property type="entry name" value="FE_B12_PBP"/>
    <property type="match status" value="1"/>
</dbReference>
<keyword evidence="3" id="KW-0813">Transport</keyword>
<name>A0A7W5CAY3_9BACL</name>
<evidence type="ECO:0000313" key="7">
    <source>
        <dbReference type="EMBL" id="MBB3153930.1"/>
    </source>
</evidence>
<comment type="subcellular location">
    <subcellularLocation>
        <location evidence="1">Cell envelope</location>
    </subcellularLocation>
</comment>
<reference evidence="7 8" key="1">
    <citation type="submission" date="2020-08" db="EMBL/GenBank/DDBJ databases">
        <title>Genomic Encyclopedia of Type Strains, Phase III (KMG-III): the genomes of soil and plant-associated and newly described type strains.</title>
        <authorList>
            <person name="Whitman W."/>
        </authorList>
    </citation>
    <scope>NUCLEOTIDE SEQUENCE [LARGE SCALE GENOMIC DNA]</scope>
    <source>
        <strain evidence="7 8">CECT 8234</strain>
    </source>
</reference>
<protein>
    <submittedName>
        <fullName evidence="7">Iron complex transport system substrate-binding protein</fullName>
    </submittedName>
</protein>
<dbReference type="EMBL" id="JACHXW010000013">
    <property type="protein sequence ID" value="MBB3153930.1"/>
    <property type="molecule type" value="Genomic_DNA"/>
</dbReference>
<evidence type="ECO:0000256" key="1">
    <source>
        <dbReference type="ARBA" id="ARBA00004196"/>
    </source>
</evidence>
<evidence type="ECO:0000256" key="2">
    <source>
        <dbReference type="ARBA" id="ARBA00008814"/>
    </source>
</evidence>
<dbReference type="PANTHER" id="PTHR30532:SF29">
    <property type="entry name" value="FE(3+) DICITRATE-BINDING PERIPLASMIC PROTEIN"/>
    <property type="match status" value="1"/>
</dbReference>
<proteinExistence type="inferred from homology"/>
<dbReference type="InterPro" id="IPR002491">
    <property type="entry name" value="ABC_transptr_periplasmic_BD"/>
</dbReference>
<keyword evidence="8" id="KW-1185">Reference proteome</keyword>
<comment type="similarity">
    <text evidence="2">Belongs to the bacterial solute-binding protein 8 family.</text>
</comment>
<organism evidence="7 8">
    <name type="scientific">Paenibacillus endophyticus</name>
    <dbReference type="NCBI Taxonomy" id="1294268"/>
    <lineage>
        <taxon>Bacteria</taxon>
        <taxon>Bacillati</taxon>
        <taxon>Bacillota</taxon>
        <taxon>Bacilli</taxon>
        <taxon>Bacillales</taxon>
        <taxon>Paenibacillaceae</taxon>
        <taxon>Paenibacillus</taxon>
    </lineage>
</organism>